<organism evidence="2 3">
    <name type="scientific">Botrimarina mediterranea</name>
    <dbReference type="NCBI Taxonomy" id="2528022"/>
    <lineage>
        <taxon>Bacteria</taxon>
        <taxon>Pseudomonadati</taxon>
        <taxon>Planctomycetota</taxon>
        <taxon>Planctomycetia</taxon>
        <taxon>Pirellulales</taxon>
        <taxon>Lacipirellulaceae</taxon>
        <taxon>Botrimarina</taxon>
    </lineage>
</organism>
<feature type="chain" id="PRO_5021910086" evidence="1">
    <location>
        <begin position="20"/>
        <end position="429"/>
    </location>
</feature>
<dbReference type="EMBL" id="CP036349">
    <property type="protein sequence ID" value="QDV72296.1"/>
    <property type="molecule type" value="Genomic_DNA"/>
</dbReference>
<evidence type="ECO:0000256" key="1">
    <source>
        <dbReference type="SAM" id="SignalP"/>
    </source>
</evidence>
<dbReference type="AlphaFoldDB" id="A0A518K3B5"/>
<evidence type="ECO:0000313" key="3">
    <source>
        <dbReference type="Proteomes" id="UP000316426"/>
    </source>
</evidence>
<accession>A0A518K3B5</accession>
<dbReference type="InterPro" id="IPR011042">
    <property type="entry name" value="6-blade_b-propeller_TolB-like"/>
</dbReference>
<dbReference type="KEGG" id="bmei:Spa11_04700"/>
<dbReference type="PANTHER" id="PTHR35580:SF1">
    <property type="entry name" value="PHYTASE-LIKE DOMAIN-CONTAINING PROTEIN"/>
    <property type="match status" value="1"/>
</dbReference>
<name>A0A518K3B5_9BACT</name>
<dbReference type="InterPro" id="IPR052918">
    <property type="entry name" value="Motility_Chemotaxis_Reg"/>
</dbReference>
<dbReference type="PANTHER" id="PTHR35580">
    <property type="entry name" value="CELL SURFACE GLYCOPROTEIN (S-LAYER PROTEIN)-LIKE PROTEIN"/>
    <property type="match status" value="1"/>
</dbReference>
<dbReference type="InterPro" id="IPR010620">
    <property type="entry name" value="SBBP_repeat"/>
</dbReference>
<evidence type="ECO:0000313" key="2">
    <source>
        <dbReference type="EMBL" id="QDV72296.1"/>
    </source>
</evidence>
<feature type="signal peptide" evidence="1">
    <location>
        <begin position="1"/>
        <end position="19"/>
    </location>
</feature>
<dbReference type="Pfam" id="PF06739">
    <property type="entry name" value="SBBP"/>
    <property type="match status" value="1"/>
</dbReference>
<keyword evidence="1" id="KW-0732">Signal</keyword>
<keyword evidence="3" id="KW-1185">Reference proteome</keyword>
<dbReference type="RefSeq" id="WP_145106580.1">
    <property type="nucleotide sequence ID" value="NZ_CP036349.1"/>
</dbReference>
<reference evidence="2 3" key="1">
    <citation type="submission" date="2019-02" db="EMBL/GenBank/DDBJ databases">
        <title>Deep-cultivation of Planctomycetes and their phenomic and genomic characterization uncovers novel biology.</title>
        <authorList>
            <person name="Wiegand S."/>
            <person name="Jogler M."/>
            <person name="Boedeker C."/>
            <person name="Pinto D."/>
            <person name="Vollmers J."/>
            <person name="Rivas-Marin E."/>
            <person name="Kohn T."/>
            <person name="Peeters S.H."/>
            <person name="Heuer A."/>
            <person name="Rast P."/>
            <person name="Oberbeckmann S."/>
            <person name="Bunk B."/>
            <person name="Jeske O."/>
            <person name="Meyerdierks A."/>
            <person name="Storesund J.E."/>
            <person name="Kallscheuer N."/>
            <person name="Luecker S."/>
            <person name="Lage O.M."/>
            <person name="Pohl T."/>
            <person name="Merkel B.J."/>
            <person name="Hornburger P."/>
            <person name="Mueller R.-W."/>
            <person name="Bruemmer F."/>
            <person name="Labrenz M."/>
            <person name="Spormann A.M."/>
            <person name="Op den Camp H."/>
            <person name="Overmann J."/>
            <person name="Amann R."/>
            <person name="Jetten M.S.M."/>
            <person name="Mascher T."/>
            <person name="Medema M.H."/>
            <person name="Devos D.P."/>
            <person name="Kaster A.-K."/>
            <person name="Ovreas L."/>
            <person name="Rohde M."/>
            <person name="Galperin M.Y."/>
            <person name="Jogler C."/>
        </authorList>
    </citation>
    <scope>NUCLEOTIDE SEQUENCE [LARGE SCALE GENOMIC DNA]</scope>
    <source>
        <strain evidence="2 3">Spa11</strain>
    </source>
</reference>
<dbReference type="Gene3D" id="2.120.10.30">
    <property type="entry name" value="TolB, C-terminal domain"/>
    <property type="match status" value="1"/>
</dbReference>
<dbReference type="Proteomes" id="UP000316426">
    <property type="component" value="Chromosome"/>
</dbReference>
<gene>
    <name evidence="2" type="ORF">Spa11_04700</name>
</gene>
<protein>
    <submittedName>
        <fullName evidence="2">Beta-propeller repeat protein</fullName>
    </submittedName>
</protein>
<proteinExistence type="predicted"/>
<sequence length="429" mass="45699" precursor="true">MTYYYSSLAFLFVASSAFSQSSEWMRPLGTNTDDFSYGIAIDSDGNVFVTGNTKGDFDGFAGPSDKAFVARYNSSGELLWVDQLGASARYFGKDIAVGPNGGVYIVGNSFDSTLPEYAGSSDAFVMQYDSDGNRGWSRAIGSSSGDSAEAIAIDGLGSLYMVGNKNGDGFIAKLGLTGDLLWENQFNKYSDYQPETFYEVATTNEGGVVAAGNAQDDFSAATQPFLVKYSSAGDVEWEKRLGDDGYAELGTITGMAASLSGDFYVTGTDYGTLDVRTGEYVGGTAFLSKYSSDGRIEWMHPLDDLPAAIETDQNGGLLVTGVSLIPRPYSSYVTDAFVSLYDEAGDLIWKKVLSTTVGDYTADLATNGRGLVYVAGTLNGGIGRDRTRDSNAFVAKTVVPTTVPEPGFGVILITLSTITLLVARRTIRV</sequence>
<dbReference type="SUPFAM" id="SSF101898">
    <property type="entry name" value="NHL repeat"/>
    <property type="match status" value="1"/>
</dbReference>